<organism evidence="1 2">
    <name type="scientific">Rhodocollybia butyracea</name>
    <dbReference type="NCBI Taxonomy" id="206335"/>
    <lineage>
        <taxon>Eukaryota</taxon>
        <taxon>Fungi</taxon>
        <taxon>Dikarya</taxon>
        <taxon>Basidiomycota</taxon>
        <taxon>Agaricomycotina</taxon>
        <taxon>Agaricomycetes</taxon>
        <taxon>Agaricomycetidae</taxon>
        <taxon>Agaricales</taxon>
        <taxon>Marasmiineae</taxon>
        <taxon>Omphalotaceae</taxon>
        <taxon>Rhodocollybia</taxon>
    </lineage>
</organism>
<dbReference type="AlphaFoldDB" id="A0A9P5U363"/>
<name>A0A9P5U363_9AGAR</name>
<sequence length="350" mass="40151">WQEISLKDQMVDVEDDTNETWNGKWLMPRTPSFPFFTGICGAGAVANAFPQRFIDRWPARQRELASRKAYQLIEDIAGFLTSPRDFYSKIFEDERDVVVPEGFKVCNGWGCEYGGLRGWLITNLAEFTYRISQCWKVEYQPNTHHVPILSNLKHVLRDGSLNRAWGVNYTQKRTEVYSQKGTASDRNKIWRMQVSTLLFLQIMLFDSWLGNHCDMLMNNGESSEYTAPVSLTLAAKARNHPDNVEETSGWKKCRVDFTVHYLRRLANGRNGRSPSCIGVEEVLDEGFVTVDKAVQEERWQDMPIGGALQWMIFDAVFTLWAITMAARLEIMKNSSVLLDLGSVDPLVRMI</sequence>
<protein>
    <submittedName>
        <fullName evidence="1">Uncharacterized protein</fullName>
    </submittedName>
</protein>
<proteinExistence type="predicted"/>
<accession>A0A9P5U363</accession>
<comment type="caution">
    <text evidence="1">The sequence shown here is derived from an EMBL/GenBank/DDBJ whole genome shotgun (WGS) entry which is preliminary data.</text>
</comment>
<feature type="non-terminal residue" evidence="1">
    <location>
        <position position="1"/>
    </location>
</feature>
<dbReference type="EMBL" id="JADNRY010000104">
    <property type="protein sequence ID" value="KAF9065385.1"/>
    <property type="molecule type" value="Genomic_DNA"/>
</dbReference>
<evidence type="ECO:0000313" key="2">
    <source>
        <dbReference type="Proteomes" id="UP000772434"/>
    </source>
</evidence>
<dbReference type="OrthoDB" id="2993697at2759"/>
<keyword evidence="2" id="KW-1185">Reference proteome</keyword>
<reference evidence="1" key="1">
    <citation type="submission" date="2020-11" db="EMBL/GenBank/DDBJ databases">
        <authorList>
            <consortium name="DOE Joint Genome Institute"/>
            <person name="Ahrendt S."/>
            <person name="Riley R."/>
            <person name="Andreopoulos W."/>
            <person name="Labutti K."/>
            <person name="Pangilinan J."/>
            <person name="Ruiz-Duenas F.J."/>
            <person name="Barrasa J.M."/>
            <person name="Sanchez-Garcia M."/>
            <person name="Camarero S."/>
            <person name="Miyauchi S."/>
            <person name="Serrano A."/>
            <person name="Linde D."/>
            <person name="Babiker R."/>
            <person name="Drula E."/>
            <person name="Ayuso-Fernandez I."/>
            <person name="Pacheco R."/>
            <person name="Padilla G."/>
            <person name="Ferreira P."/>
            <person name="Barriuso J."/>
            <person name="Kellner H."/>
            <person name="Castanera R."/>
            <person name="Alfaro M."/>
            <person name="Ramirez L."/>
            <person name="Pisabarro A.G."/>
            <person name="Kuo A."/>
            <person name="Tritt A."/>
            <person name="Lipzen A."/>
            <person name="He G."/>
            <person name="Yan M."/>
            <person name="Ng V."/>
            <person name="Cullen D."/>
            <person name="Martin F."/>
            <person name="Rosso M.-N."/>
            <person name="Henrissat B."/>
            <person name="Hibbett D."/>
            <person name="Martinez A.T."/>
            <person name="Grigoriev I.V."/>
        </authorList>
    </citation>
    <scope>NUCLEOTIDE SEQUENCE</scope>
    <source>
        <strain evidence="1">AH 40177</strain>
    </source>
</reference>
<evidence type="ECO:0000313" key="1">
    <source>
        <dbReference type="EMBL" id="KAF9065385.1"/>
    </source>
</evidence>
<dbReference type="Proteomes" id="UP000772434">
    <property type="component" value="Unassembled WGS sequence"/>
</dbReference>
<gene>
    <name evidence="1" type="ORF">BDP27DRAFT_1228912</name>
</gene>